<proteinExistence type="predicted"/>
<comment type="caution">
    <text evidence="2">The sequence shown here is derived from an EMBL/GenBank/DDBJ whole genome shotgun (WGS) entry which is preliminary data.</text>
</comment>
<sequence length="421" mass="43857">MALSDLGAVNRRNLAMLRRSPTAEISGALGDLGTLLPLMIALALKGCIDLPATLVMTGLFNIATGAVFGIPLPVQPMKAIAAASIARSSVEMGGTLFAGTLVSLAVLVLSLTGLVRRLNQHTPTAIIKGIQLGAGLQLVLSAGTSLLLGLDWTSPALDNRLWALLTFTLLLLAQRLRGPRFPFALLVFTAGLGLAVLSILFPHRRGNHAPHLPRLAPWQPRFYLPLPEWSGVDTAIGMAVAQLPLTLLNSIVAVSALAADLFPSEGELTPSVTTIGLSVAAMNLVGCWFGAMPVCHGAGGLAAQHRFGARSGAAVIILGLAKVALGVLFGSTLVDLFDAFPRGMLGVMLAAAGVELARAGVFLSGNQGEEGWTILLMTAAGTLALKDVGAGFAVGMMVYGVYRLGDYLERRGVGERRPLLR</sequence>
<keyword evidence="1" id="KW-0812">Transmembrane</keyword>
<protein>
    <recommendedName>
        <fullName evidence="4">Sulfate transporter</fullName>
    </recommendedName>
</protein>
<accession>A0AA40ARG7</accession>
<organism evidence="2 3">
    <name type="scientific">Lasiosphaeris hirsuta</name>
    <dbReference type="NCBI Taxonomy" id="260670"/>
    <lineage>
        <taxon>Eukaryota</taxon>
        <taxon>Fungi</taxon>
        <taxon>Dikarya</taxon>
        <taxon>Ascomycota</taxon>
        <taxon>Pezizomycotina</taxon>
        <taxon>Sordariomycetes</taxon>
        <taxon>Sordariomycetidae</taxon>
        <taxon>Sordariales</taxon>
        <taxon>Lasiosphaeriaceae</taxon>
        <taxon>Lasiosphaeris</taxon>
    </lineage>
</organism>
<feature type="transmembrane region" description="Helical" evidence="1">
    <location>
        <begin position="311"/>
        <end position="337"/>
    </location>
</feature>
<feature type="transmembrane region" description="Helical" evidence="1">
    <location>
        <begin position="235"/>
        <end position="259"/>
    </location>
</feature>
<dbReference type="Pfam" id="PF16983">
    <property type="entry name" value="MFS_MOT1"/>
    <property type="match status" value="2"/>
</dbReference>
<evidence type="ECO:0000313" key="3">
    <source>
        <dbReference type="Proteomes" id="UP001172102"/>
    </source>
</evidence>
<dbReference type="Proteomes" id="UP001172102">
    <property type="component" value="Unassembled WGS sequence"/>
</dbReference>
<keyword evidence="1" id="KW-0472">Membrane</keyword>
<dbReference type="PANTHER" id="PTHR31970">
    <property type="match status" value="1"/>
</dbReference>
<dbReference type="GO" id="GO:0015098">
    <property type="term" value="F:molybdate ion transmembrane transporter activity"/>
    <property type="evidence" value="ECO:0007669"/>
    <property type="project" value="InterPro"/>
</dbReference>
<name>A0AA40ARG7_9PEZI</name>
<feature type="transmembrane region" description="Helical" evidence="1">
    <location>
        <begin position="92"/>
        <end position="114"/>
    </location>
</feature>
<evidence type="ECO:0000256" key="1">
    <source>
        <dbReference type="SAM" id="Phobius"/>
    </source>
</evidence>
<feature type="transmembrane region" description="Helical" evidence="1">
    <location>
        <begin position="25"/>
        <end position="44"/>
    </location>
</feature>
<evidence type="ECO:0000313" key="2">
    <source>
        <dbReference type="EMBL" id="KAK0720602.1"/>
    </source>
</evidence>
<dbReference type="PANTHER" id="PTHR31970:SF9">
    <property type="entry name" value="MOLYBDATE TRANSPORTER 2"/>
    <property type="match status" value="1"/>
</dbReference>
<evidence type="ECO:0008006" key="4">
    <source>
        <dbReference type="Google" id="ProtNLM"/>
    </source>
</evidence>
<feature type="transmembrane region" description="Helical" evidence="1">
    <location>
        <begin position="271"/>
        <end position="291"/>
    </location>
</feature>
<feature type="transmembrane region" description="Helical" evidence="1">
    <location>
        <begin position="383"/>
        <end position="402"/>
    </location>
</feature>
<feature type="transmembrane region" description="Helical" evidence="1">
    <location>
        <begin position="344"/>
        <end position="363"/>
    </location>
</feature>
<dbReference type="AlphaFoldDB" id="A0AA40ARG7"/>
<dbReference type="InterPro" id="IPR031563">
    <property type="entry name" value="MOT1/MOT2"/>
</dbReference>
<keyword evidence="3" id="KW-1185">Reference proteome</keyword>
<reference evidence="2" key="1">
    <citation type="submission" date="2023-06" db="EMBL/GenBank/DDBJ databases">
        <title>Genome-scale phylogeny and comparative genomics of the fungal order Sordariales.</title>
        <authorList>
            <consortium name="Lawrence Berkeley National Laboratory"/>
            <person name="Hensen N."/>
            <person name="Bonometti L."/>
            <person name="Westerberg I."/>
            <person name="Brannstrom I.O."/>
            <person name="Guillou S."/>
            <person name="Cros-Aarteil S."/>
            <person name="Calhoun S."/>
            <person name="Haridas S."/>
            <person name="Kuo A."/>
            <person name="Mondo S."/>
            <person name="Pangilinan J."/>
            <person name="Riley R."/>
            <person name="Labutti K."/>
            <person name="Andreopoulos B."/>
            <person name="Lipzen A."/>
            <person name="Chen C."/>
            <person name="Yanf M."/>
            <person name="Daum C."/>
            <person name="Ng V."/>
            <person name="Clum A."/>
            <person name="Steindorff A."/>
            <person name="Ohm R."/>
            <person name="Martin F."/>
            <person name="Silar P."/>
            <person name="Natvig D."/>
            <person name="Lalanne C."/>
            <person name="Gautier V."/>
            <person name="Ament-Velasquez S.L."/>
            <person name="Kruys A."/>
            <person name="Hutchinson M.I."/>
            <person name="Powell A.J."/>
            <person name="Barry K."/>
            <person name="Miller A.N."/>
            <person name="Grigoriev I.V."/>
            <person name="Debuchy R."/>
            <person name="Gladieux P."/>
            <person name="Thoren M.H."/>
            <person name="Johannesson H."/>
        </authorList>
    </citation>
    <scope>NUCLEOTIDE SEQUENCE</scope>
    <source>
        <strain evidence="2">SMH4607-1</strain>
    </source>
</reference>
<feature type="transmembrane region" description="Helical" evidence="1">
    <location>
        <begin position="51"/>
        <end position="72"/>
    </location>
</feature>
<feature type="transmembrane region" description="Helical" evidence="1">
    <location>
        <begin position="183"/>
        <end position="201"/>
    </location>
</feature>
<dbReference type="EMBL" id="JAUKUA010000003">
    <property type="protein sequence ID" value="KAK0720602.1"/>
    <property type="molecule type" value="Genomic_DNA"/>
</dbReference>
<keyword evidence="1" id="KW-1133">Transmembrane helix</keyword>
<gene>
    <name evidence="2" type="ORF">B0H67DRAFT_483872</name>
</gene>